<keyword evidence="2" id="KW-1185">Reference proteome</keyword>
<gene>
    <name evidence="1" type="ORF">TSAR_010725</name>
</gene>
<accession>A0A232ENK6</accession>
<comment type="caution">
    <text evidence="1">The sequence shown here is derived from an EMBL/GenBank/DDBJ whole genome shotgun (WGS) entry which is preliminary data.</text>
</comment>
<name>A0A232ENK6_9HYME</name>
<proteinExistence type="predicted"/>
<organism evidence="1 2">
    <name type="scientific">Trichomalopsis sarcophagae</name>
    <dbReference type="NCBI Taxonomy" id="543379"/>
    <lineage>
        <taxon>Eukaryota</taxon>
        <taxon>Metazoa</taxon>
        <taxon>Ecdysozoa</taxon>
        <taxon>Arthropoda</taxon>
        <taxon>Hexapoda</taxon>
        <taxon>Insecta</taxon>
        <taxon>Pterygota</taxon>
        <taxon>Neoptera</taxon>
        <taxon>Endopterygota</taxon>
        <taxon>Hymenoptera</taxon>
        <taxon>Apocrita</taxon>
        <taxon>Proctotrupomorpha</taxon>
        <taxon>Chalcidoidea</taxon>
        <taxon>Pteromalidae</taxon>
        <taxon>Pteromalinae</taxon>
        <taxon>Trichomalopsis</taxon>
    </lineage>
</organism>
<sequence>MSTIERSLEPLDEIPRPMNRVTVVEADVAVLRAESTSKESLSSYLRKELVPLRILLRPRHLTLRPFGNSVTLMLGFKLNWIELHRPRLNSLQSLSLQGLLLLRLRLLDFRLMQPLSHSRSADIERYITSARPLIQRRAVREDDANSAITSVAVTEMRLTPIAVTVSRTLMRSLISAKIKIRKLHTKQRSADLLRDARVTLPLPDSFININEYMPLDVHRLSVATRAAARGIGCSTFVRDGQIYIRAKNEARAVMIRSEEDFKNLRSTLILEDRHSFYKRTWPYHGHSPRMDSTPRT</sequence>
<evidence type="ECO:0000313" key="2">
    <source>
        <dbReference type="Proteomes" id="UP000215335"/>
    </source>
</evidence>
<evidence type="ECO:0000313" key="1">
    <source>
        <dbReference type="EMBL" id="OXU19949.1"/>
    </source>
</evidence>
<reference evidence="1 2" key="1">
    <citation type="journal article" date="2017" name="Curr. Biol.">
        <title>The Evolution of Venom by Co-option of Single-Copy Genes.</title>
        <authorList>
            <person name="Martinson E.O."/>
            <person name="Mrinalini"/>
            <person name="Kelkar Y.D."/>
            <person name="Chang C.H."/>
            <person name="Werren J.H."/>
        </authorList>
    </citation>
    <scope>NUCLEOTIDE SEQUENCE [LARGE SCALE GENOMIC DNA]</scope>
    <source>
        <strain evidence="1 2">Alberta</strain>
        <tissue evidence="1">Whole body</tissue>
    </source>
</reference>
<dbReference type="AlphaFoldDB" id="A0A232ENK6"/>
<dbReference type="Proteomes" id="UP000215335">
    <property type="component" value="Unassembled WGS sequence"/>
</dbReference>
<dbReference type="EMBL" id="NNAY01003118">
    <property type="protein sequence ID" value="OXU19949.1"/>
    <property type="molecule type" value="Genomic_DNA"/>
</dbReference>
<protein>
    <submittedName>
        <fullName evidence="1">Uncharacterized protein</fullName>
    </submittedName>
</protein>